<dbReference type="AlphaFoldDB" id="A0A7I5EDZ6"/>
<keyword evidence="1" id="KW-1185">Reference proteome</keyword>
<accession>A0A7I5EDZ6</accession>
<proteinExistence type="predicted"/>
<organism evidence="1 2">
    <name type="scientific">Haemonchus contortus</name>
    <name type="common">Barber pole worm</name>
    <dbReference type="NCBI Taxonomy" id="6289"/>
    <lineage>
        <taxon>Eukaryota</taxon>
        <taxon>Metazoa</taxon>
        <taxon>Ecdysozoa</taxon>
        <taxon>Nematoda</taxon>
        <taxon>Chromadorea</taxon>
        <taxon>Rhabditida</taxon>
        <taxon>Rhabditina</taxon>
        <taxon>Rhabditomorpha</taxon>
        <taxon>Strongyloidea</taxon>
        <taxon>Trichostrongylidae</taxon>
        <taxon>Haemonchus</taxon>
    </lineage>
</organism>
<dbReference type="WBParaSite" id="HCON_00174150-00001">
    <property type="protein sequence ID" value="HCON_00174150-00001"/>
    <property type="gene ID" value="HCON_00174150"/>
</dbReference>
<reference evidence="2" key="1">
    <citation type="submission" date="2020-12" db="UniProtKB">
        <authorList>
            <consortium name="WormBaseParasite"/>
        </authorList>
    </citation>
    <scope>IDENTIFICATION</scope>
    <source>
        <strain evidence="2">MHco3</strain>
    </source>
</reference>
<evidence type="ECO:0000313" key="1">
    <source>
        <dbReference type="Proteomes" id="UP000025227"/>
    </source>
</evidence>
<dbReference type="Proteomes" id="UP000025227">
    <property type="component" value="Unplaced"/>
</dbReference>
<protein>
    <submittedName>
        <fullName evidence="2">Reverse transcriptase domain-containing protein</fullName>
    </submittedName>
</protein>
<evidence type="ECO:0000313" key="2">
    <source>
        <dbReference type="WBParaSite" id="HCON_00174150-00001"/>
    </source>
</evidence>
<sequence length="218" mass="24833">MQVRKVKFNIIGLTETSRHRRRHAVFETGKEPSSEACHSRGVSCVDVAVNTHLVVNIDSSNNLRCLHANIELRGGRAVAFHIDLERLELIRQRGAARAVRSDQPRSRRSISKKSSTSKEEFDKVILPELLSAVPESIMRHVEWEGMRVKVDDRYFHHIGFADDIVFTTRNIEQLERRLTEFDNTCGKIGSLNLTKTILIRNGFLPDAAFTISEKNISE</sequence>
<dbReference type="OrthoDB" id="5818039at2759"/>
<name>A0A7I5EDZ6_HAECO</name>